<dbReference type="GO" id="GO:0046513">
    <property type="term" value="P:ceramide biosynthetic process"/>
    <property type="evidence" value="ECO:0007669"/>
    <property type="project" value="TreeGrafter"/>
</dbReference>
<keyword evidence="1" id="KW-1133">Transmembrane helix</keyword>
<keyword evidence="1" id="KW-0812">Transmembrane</keyword>
<reference evidence="2" key="1">
    <citation type="journal article" date="2011" name="PLoS Biol.">
        <title>Gene gain and loss during evolution of obligate parasitism in the white rust pathogen of Arabidopsis thaliana.</title>
        <authorList>
            <person name="Kemen E."/>
            <person name="Gardiner A."/>
            <person name="Schultz-Larsen T."/>
            <person name="Kemen A.C."/>
            <person name="Balmuth A.L."/>
            <person name="Robert-Seilaniantz A."/>
            <person name="Bailey K."/>
            <person name="Holub E."/>
            <person name="Studholme D.J."/>
            <person name="Maclean D."/>
            <person name="Jones J.D."/>
        </authorList>
    </citation>
    <scope>NUCLEOTIDE SEQUENCE</scope>
</reference>
<dbReference type="InterPro" id="IPR045221">
    <property type="entry name" value="Sphingomyelin_synth-like"/>
</dbReference>
<dbReference type="HOGENOM" id="CLU_851206_0_0_1"/>
<keyword evidence="1" id="KW-0472">Membrane</keyword>
<feature type="transmembrane region" description="Helical" evidence="1">
    <location>
        <begin position="223"/>
        <end position="244"/>
    </location>
</feature>
<organism evidence="2">
    <name type="scientific">Albugo laibachii Nc14</name>
    <dbReference type="NCBI Taxonomy" id="890382"/>
    <lineage>
        <taxon>Eukaryota</taxon>
        <taxon>Sar</taxon>
        <taxon>Stramenopiles</taxon>
        <taxon>Oomycota</taxon>
        <taxon>Peronosporomycetes</taxon>
        <taxon>Albuginales</taxon>
        <taxon>Albuginaceae</taxon>
        <taxon>Albugo</taxon>
    </lineage>
</organism>
<feature type="transmembrane region" description="Helical" evidence="1">
    <location>
        <begin position="250"/>
        <end position="272"/>
    </location>
</feature>
<feature type="transmembrane region" description="Helical" evidence="1">
    <location>
        <begin position="48"/>
        <end position="68"/>
    </location>
</feature>
<dbReference type="GO" id="GO:0033188">
    <property type="term" value="F:sphingomyelin synthase activity"/>
    <property type="evidence" value="ECO:0007669"/>
    <property type="project" value="TreeGrafter"/>
</dbReference>
<dbReference type="EMBL" id="FR824105">
    <property type="protein sequence ID" value="CCA18970.1"/>
    <property type="molecule type" value="Genomic_DNA"/>
</dbReference>
<evidence type="ECO:0000256" key="1">
    <source>
        <dbReference type="SAM" id="Phobius"/>
    </source>
</evidence>
<protein>
    <submittedName>
        <fullName evidence="2">Uncharacterized protein AlNc14C60G4430</fullName>
    </submittedName>
</protein>
<evidence type="ECO:0000313" key="2">
    <source>
        <dbReference type="EMBL" id="CCA18970.1"/>
    </source>
</evidence>
<dbReference type="GO" id="GO:0000139">
    <property type="term" value="C:Golgi membrane"/>
    <property type="evidence" value="ECO:0007669"/>
    <property type="project" value="TreeGrafter"/>
</dbReference>
<dbReference type="GO" id="GO:0047493">
    <property type="term" value="F:ceramide cholinephosphotransferase activity"/>
    <property type="evidence" value="ECO:0007669"/>
    <property type="project" value="TreeGrafter"/>
</dbReference>
<feature type="transmembrane region" description="Helical" evidence="1">
    <location>
        <begin position="89"/>
        <end position="111"/>
    </location>
</feature>
<dbReference type="GO" id="GO:0005886">
    <property type="term" value="C:plasma membrane"/>
    <property type="evidence" value="ECO:0007669"/>
    <property type="project" value="TreeGrafter"/>
</dbReference>
<feature type="transmembrane region" description="Helical" evidence="1">
    <location>
        <begin position="131"/>
        <end position="150"/>
    </location>
</feature>
<accession>F0WCP9</accession>
<name>F0WCP9_9STRA</name>
<dbReference type="GO" id="GO:0005789">
    <property type="term" value="C:endoplasmic reticulum membrane"/>
    <property type="evidence" value="ECO:0007669"/>
    <property type="project" value="TreeGrafter"/>
</dbReference>
<dbReference type="PANTHER" id="PTHR21290">
    <property type="entry name" value="SPHINGOMYELIN SYNTHETASE"/>
    <property type="match status" value="1"/>
</dbReference>
<reference evidence="2" key="2">
    <citation type="submission" date="2011-02" db="EMBL/GenBank/DDBJ databases">
        <authorList>
            <person name="MacLean D."/>
        </authorList>
    </citation>
    <scope>NUCLEOTIDE SEQUENCE</scope>
</reference>
<dbReference type="AlphaFoldDB" id="F0WCP9"/>
<gene>
    <name evidence="2" type="primary">AlNc14C60G4430</name>
    <name evidence="2" type="ORF">ALNC14_051130</name>
</gene>
<proteinExistence type="predicted"/>
<sequence length="322" mass="36761">MTKPLLPTELNTTDGRVCFRTKKELVQHWKIEYHIAVKEWRFAPSHTLLLDAVFVVGNITFYIQVNTLRREQHAILNDIGLPTTSKRPVVTLMPDILCATIVIVTILWMGFIICVRMERPLFLMIVLKRIFMHWSIMMSLCMASSLITTFPNPNQHCRLDQDSGCTSSDPEACKRLHEAMQPPSIAQILYRFDVQNGCQFLAYKMDAVYTYGLMLAVIKYASLGYVLPTMIAMGIEMILMSLRIASHSSYSVNAFMSLYVVPMVWFVLDAYVNDINNKDVLMTPEALTRFYGIIGSEERQIPSTLLSSDQMIDRAERGRVLA</sequence>
<dbReference type="PANTHER" id="PTHR21290:SF62">
    <property type="entry name" value="PHOSPHATIDYLINOSITOL:CERAMIDE INOSITOLPHOSPHOTRANSFERASE 1-RELATED"/>
    <property type="match status" value="1"/>
</dbReference>